<feature type="chain" id="PRO_5004334808" evidence="2">
    <location>
        <begin position="36"/>
        <end position="205"/>
    </location>
</feature>
<organism evidence="3 5">
    <name type="scientific">Drosophila melanogaster</name>
    <name type="common">Fruit fly</name>
    <dbReference type="NCBI Taxonomy" id="7227"/>
    <lineage>
        <taxon>Eukaryota</taxon>
        <taxon>Metazoa</taxon>
        <taxon>Ecdysozoa</taxon>
        <taxon>Arthropoda</taxon>
        <taxon>Hexapoda</taxon>
        <taxon>Insecta</taxon>
        <taxon>Pterygota</taxon>
        <taxon>Neoptera</taxon>
        <taxon>Endopterygota</taxon>
        <taxon>Diptera</taxon>
        <taxon>Brachycera</taxon>
        <taxon>Muscomorpha</taxon>
        <taxon>Ephydroidea</taxon>
        <taxon>Drosophilidae</taxon>
        <taxon>Drosophila</taxon>
        <taxon>Sophophora</taxon>
    </lineage>
</organism>
<dbReference type="Proteomes" id="UP000000803">
    <property type="component" value="Chromosome 2L"/>
</dbReference>
<keyword evidence="5" id="KW-1185">Reference proteome</keyword>
<reference evidence="3 5" key="11">
    <citation type="journal article" date="2015" name="Genome Res.">
        <title>The Release 6 reference sequence of the Drosophila melanogaster genome.</title>
        <authorList>
            <person name="Hoskins R.A."/>
            <person name="Carlson J.W."/>
            <person name="Wan K.H."/>
            <person name="Park S."/>
            <person name="Mendez I."/>
            <person name="Galle S.E."/>
            <person name="Booth B.W."/>
            <person name="Pfeiffer B.D."/>
            <person name="George R.A."/>
            <person name="Svirskas R."/>
            <person name="Krzywinski M."/>
            <person name="Schein J."/>
            <person name="Accardo M.C."/>
            <person name="Damia E."/>
            <person name="Messina G."/>
            <person name="Mendez-Lago M."/>
            <person name="de Pablos B."/>
            <person name="Demakova O.V."/>
            <person name="Andreyeva E.N."/>
            <person name="Boldyreva L.V."/>
            <person name="Marra M."/>
            <person name="Carvalho A.B."/>
            <person name="Dimitri P."/>
            <person name="Villasante A."/>
            <person name="Zhimulev I.F."/>
            <person name="Rubin G.M."/>
            <person name="Karpen G.H."/>
            <person name="Celniker S.E."/>
        </authorList>
    </citation>
    <scope>NUCLEOTIDE SEQUENCE [LARGE SCALE GENOMIC DNA]</scope>
    <source>
        <strain evidence="5">Berkeley</strain>
    </source>
</reference>
<dbReference type="VEuPathDB" id="VectorBase:FBgn0032126"/>
<dbReference type="GeneID" id="34271"/>
<dbReference type="AlphaFoldDB" id="Q9VLB0"/>
<dbReference type="RefSeq" id="NP_609296.1">
    <property type="nucleotide sequence ID" value="NM_135452.2"/>
</dbReference>
<dbReference type="ExpressionAtlas" id="Q9VLB0">
    <property type="expression patterns" value="baseline and differential"/>
</dbReference>
<dbReference type="IntAct" id="Q9VLB0">
    <property type="interactions" value="1"/>
</dbReference>
<reference evidence="3 5" key="2">
    <citation type="journal article" date="2002" name="Genome Biol.">
        <title>Finishing a whole-genome shotgun: release 3 of the Drosophila melanogaster euchromatic genome sequence.</title>
        <authorList>
            <person name="Celniker S.E."/>
            <person name="Wheeler D.A."/>
            <person name="Kronmiller B."/>
            <person name="Carlson J.W."/>
            <person name="Halpern A."/>
            <person name="Patel S."/>
            <person name="Adams M."/>
            <person name="Champe M."/>
            <person name="Dugan S.P."/>
            <person name="Frise E."/>
            <person name="Hodgson A."/>
            <person name="George R.A."/>
            <person name="Hoskins R.A."/>
            <person name="Laverty T."/>
            <person name="Muzny D.M."/>
            <person name="Nelson C.R."/>
            <person name="Pacleb J.M."/>
            <person name="Park S."/>
            <person name="Pfeiffer B.D."/>
            <person name="Richards S."/>
            <person name="Sodergren E.J."/>
            <person name="Svirskas R."/>
            <person name="Tabor P.E."/>
            <person name="Wan K."/>
            <person name="Stapleton M."/>
            <person name="Sutton G.G."/>
            <person name="Venter C."/>
            <person name="Weinstock G."/>
            <person name="Scherer S.E."/>
            <person name="Myers E.W."/>
            <person name="Gibbs R.A."/>
            <person name="Rubin G.M."/>
        </authorList>
    </citation>
    <scope>NUCLEOTIDE SEQUENCE [LARGE SCALE GENOMIC DNA]</scope>
    <source>
        <strain evidence="5">Berkeley</strain>
    </source>
</reference>
<dbReference type="STRING" id="7227.FBpp0079430"/>
<dbReference type="BioGRID-ORCS" id="34271">
    <property type="hits" value="0 hits in 1 CRISPR screen"/>
</dbReference>
<dbReference type="OMA" id="MVGCPET"/>
<evidence type="ECO:0000313" key="3">
    <source>
        <dbReference type="EMBL" id="AAF52784.1"/>
    </source>
</evidence>
<accession>Q9VLB0</accession>
<reference evidence="3 5" key="1">
    <citation type="journal article" date="2000" name="Science">
        <title>The genome sequence of Drosophila melanogaster.</title>
        <authorList>
            <person name="Adams M.D."/>
            <person name="Celniker S.E."/>
            <person name="Holt R.A."/>
            <person name="Evans C.A."/>
            <person name="Gocayne J.D."/>
            <person name="Amanatides P.G."/>
            <person name="Scherer S.E."/>
            <person name="Li P.W."/>
            <person name="Hoskins R.A."/>
            <person name="Galle R.F."/>
            <person name="George R.A."/>
            <person name="Lewis S.E."/>
            <person name="Richards S."/>
            <person name="Ashburner M."/>
            <person name="Henderson S.N."/>
            <person name="Sutton G.G."/>
            <person name="Wortman J.R."/>
            <person name="Yandell M.D."/>
            <person name="Zhang Q."/>
            <person name="Chen L.X."/>
            <person name="Brandon R.C."/>
            <person name="Rogers Y.H."/>
            <person name="Blazej R.G."/>
            <person name="Champe M."/>
            <person name="Pfeiffer B.D."/>
            <person name="Wan K.H."/>
            <person name="Doyle C."/>
            <person name="Baxter E.G."/>
            <person name="Helt G."/>
            <person name="Nelson C.R."/>
            <person name="Gabor G.L."/>
            <person name="Abril J.F."/>
            <person name="Agbayani A."/>
            <person name="An H.J."/>
            <person name="Andrews-Pfannkoch C."/>
            <person name="Baldwin D."/>
            <person name="Ballew R.M."/>
            <person name="Basu A."/>
            <person name="Baxendale J."/>
            <person name="Bayraktaroglu L."/>
            <person name="Beasley E.M."/>
            <person name="Beeson K.Y."/>
            <person name="Benos P.V."/>
            <person name="Berman B.P."/>
            <person name="Bhandari D."/>
            <person name="Bolshakov S."/>
            <person name="Borkova D."/>
            <person name="Botchan M.R."/>
            <person name="Bouck J."/>
            <person name="Brokstein P."/>
            <person name="Brottier P."/>
            <person name="Burtis K.C."/>
            <person name="Busam D.A."/>
            <person name="Butler H."/>
            <person name="Cadieu E."/>
            <person name="Center A."/>
            <person name="Chandra I."/>
            <person name="Cherry J.M."/>
            <person name="Cawley S."/>
            <person name="Dahlke C."/>
            <person name="Davenport L.B."/>
            <person name="Davies P."/>
            <person name="de Pablos B."/>
            <person name="Delcher A."/>
            <person name="Deng Z."/>
            <person name="Mays A.D."/>
            <person name="Dew I."/>
            <person name="Dietz S.M."/>
            <person name="Dodson K."/>
            <person name="Doup L.E."/>
            <person name="Downes M."/>
            <person name="Dugan-Rocha S."/>
            <person name="Dunkov B.C."/>
            <person name="Dunn P."/>
            <person name="Durbin K.J."/>
            <person name="Evangelista C.C."/>
            <person name="Ferraz C."/>
            <person name="Ferriera S."/>
            <person name="Fleischmann W."/>
            <person name="Fosler C."/>
            <person name="Gabrielian A.E."/>
            <person name="Garg N.S."/>
            <person name="Gelbart W.M."/>
            <person name="Glasser K."/>
            <person name="Glodek A."/>
            <person name="Gong F."/>
            <person name="Gorrell J.H."/>
            <person name="Gu Z."/>
            <person name="Guan P."/>
            <person name="Harris M."/>
            <person name="Harris N.L."/>
            <person name="Harvey D."/>
            <person name="Heiman T.J."/>
            <person name="Hernandez J.R."/>
            <person name="Houck J."/>
            <person name="Hostin D."/>
            <person name="Houston K.A."/>
            <person name="Howland T.J."/>
            <person name="Wei M.H."/>
            <person name="Ibegwam C."/>
            <person name="Jalali M."/>
            <person name="Kalush F."/>
            <person name="Karpen G.H."/>
            <person name="Ke Z."/>
            <person name="Kennison J.A."/>
            <person name="Ketchum K.A."/>
            <person name="Kimmel B.E."/>
            <person name="Kodira C.D."/>
            <person name="Kraft C."/>
            <person name="Kravitz S."/>
            <person name="Kulp D."/>
            <person name="Lai Z."/>
            <person name="Lasko P."/>
            <person name="Lei Y."/>
            <person name="Levitsky A.A."/>
            <person name="Li J."/>
            <person name="Li Z."/>
            <person name="Liang Y."/>
            <person name="Lin X."/>
            <person name="Liu X."/>
            <person name="Mattei B."/>
            <person name="McIntosh T.C."/>
            <person name="McLeod M.P."/>
            <person name="McPherson D."/>
            <person name="Merkulov G."/>
            <person name="Milshina N.V."/>
            <person name="Mobarry C."/>
            <person name="Morris J."/>
            <person name="Moshrefi A."/>
            <person name="Mount S.M."/>
            <person name="Moy M."/>
            <person name="Murphy B."/>
            <person name="Murphy L."/>
            <person name="Muzny D.M."/>
            <person name="Nelson D.L."/>
            <person name="Nelson D.R."/>
            <person name="Nelson K.A."/>
            <person name="Nixon K."/>
            <person name="Nusskern D.R."/>
            <person name="Pacleb J.M."/>
            <person name="Palazzolo M."/>
            <person name="Pittman G.S."/>
            <person name="Pan S."/>
            <person name="Pollard J."/>
            <person name="Puri V."/>
            <person name="Reese M.G."/>
            <person name="Reinert K."/>
            <person name="Remington K."/>
            <person name="Saunders R.D."/>
            <person name="Scheeler F."/>
            <person name="Shen H."/>
            <person name="Shue B.C."/>
            <person name="Siden-Kiamos I."/>
            <person name="Simpson M."/>
            <person name="Skupski M.P."/>
            <person name="Smith T."/>
            <person name="Spier E."/>
            <person name="Spradling A.C."/>
            <person name="Stapleton M."/>
            <person name="Strong R."/>
            <person name="Sun E."/>
            <person name="Svirskas R."/>
            <person name="Tector C."/>
            <person name="Turner R."/>
            <person name="Venter E."/>
            <person name="Wang A.H."/>
            <person name="Wang X."/>
            <person name="Wang Z.Y."/>
            <person name="Wassarman D.A."/>
            <person name="Weinstock G.M."/>
            <person name="Weissenbach J."/>
            <person name="Williams S.M."/>
            <person name="WoodageT"/>
            <person name="Worley K.C."/>
            <person name="Wu D."/>
            <person name="Yang S."/>
            <person name="Yao Q.A."/>
            <person name="Ye J."/>
            <person name="Yeh R.F."/>
            <person name="Zaveri J.S."/>
            <person name="Zhan M."/>
            <person name="Zhang G."/>
            <person name="Zhao Q."/>
            <person name="Zheng L."/>
            <person name="Zheng X.H."/>
            <person name="Zhong F.N."/>
            <person name="Zhong W."/>
            <person name="Zhou X."/>
            <person name="Zhu S."/>
            <person name="Zhu X."/>
            <person name="Smith H.O."/>
            <person name="Gibbs R.A."/>
            <person name="Myers E.W."/>
            <person name="Rubin G.M."/>
            <person name="Venter J.C."/>
        </authorList>
    </citation>
    <scope>NUCLEOTIDE SEQUENCE [LARGE SCALE GENOMIC DNA]</scope>
    <source>
        <strain evidence="5">Berkeley</strain>
    </source>
</reference>
<evidence type="ECO:0000313" key="4">
    <source>
        <dbReference type="FlyBase" id="FBgn0032126"/>
    </source>
</evidence>
<evidence type="ECO:0000256" key="1">
    <source>
        <dbReference type="SAM" id="MobiDB-lite"/>
    </source>
</evidence>
<dbReference type="PaxDb" id="7227-FBpp0079430"/>
<protein>
    <submittedName>
        <fullName evidence="3">Uncharacterized protein</fullName>
    </submittedName>
</protein>
<feature type="compositionally biased region" description="Basic and acidic residues" evidence="1">
    <location>
        <begin position="163"/>
        <end position="181"/>
    </location>
</feature>
<reference evidence="3 5" key="9">
    <citation type="journal article" date="2015" name="G3 (Bethesda)">
        <title>Gene Model Annotations for Drosophila melanogaster: Impact of High-Throughput Data.</title>
        <authorList>
            <consortium name="FlyBase Consortium"/>
            <person name="Matthews B.B."/>
            <person name="Dos Santos G."/>
            <person name="Crosby M.A."/>
            <person name="Emmert D.B."/>
            <person name="St Pierre S.E."/>
            <person name="Gramates L.S."/>
            <person name="Zhou P."/>
            <person name="Schroeder A.J."/>
            <person name="Falls K."/>
            <person name="Strelets V."/>
            <person name="Russo S.M."/>
            <person name="Gelbart W.M."/>
            <person name="null"/>
        </authorList>
    </citation>
    <scope>NUCLEOTIDE SEQUENCE [LARGE SCALE GENOMIC DNA]</scope>
    <source>
        <strain evidence="5">Berkeley</strain>
    </source>
</reference>
<feature type="compositionally biased region" description="Basic and acidic residues" evidence="1">
    <location>
        <begin position="121"/>
        <end position="130"/>
    </location>
</feature>
<feature type="signal peptide" evidence="2">
    <location>
        <begin position="1"/>
        <end position="35"/>
    </location>
</feature>
<proteinExistence type="predicted"/>
<reference evidence="3 5" key="4">
    <citation type="journal article" date="2002" name="Genome Biol.">
        <title>The transposable elements of the Drosophila melanogaster euchromatin: a genomics perspective.</title>
        <authorList>
            <person name="Kaminker J.S."/>
            <person name="Bergman C.M."/>
            <person name="Kronmiller B."/>
            <person name="Carlson J."/>
            <person name="Svirskas R."/>
            <person name="Patel S."/>
            <person name="Frise E."/>
            <person name="Wheeler D.A."/>
            <person name="Lewis S.E."/>
            <person name="Rubin G.M."/>
            <person name="Ashburner M."/>
            <person name="Celniker S.E."/>
        </authorList>
    </citation>
    <scope>NUCLEOTIDE SEQUENCE [LARGE SCALE GENOMIC DNA]</scope>
    <source>
        <strain evidence="5">Berkeley</strain>
    </source>
</reference>
<evidence type="ECO:0000313" key="5">
    <source>
        <dbReference type="Proteomes" id="UP000000803"/>
    </source>
</evidence>
<dbReference type="KEGG" id="dme:Dmel_CG13113"/>
<reference evidence="3 5" key="5">
    <citation type="journal article" date="2002" name="Genome Biol.">
        <title>Heterochromatic sequences in a Drosophila whole-genome shotgun assembly.</title>
        <authorList>
            <person name="Hoskins R.A."/>
            <person name="Smith C.D."/>
            <person name="Carlson J.W."/>
            <person name="Carvalho A.B."/>
            <person name="Halpern A."/>
            <person name="Kaminker J.S."/>
            <person name="Kennedy C."/>
            <person name="Mungall C.J."/>
            <person name="Sullivan B.A."/>
            <person name="Sutton G.G."/>
            <person name="Yasuhara J.C."/>
            <person name="Wakimoto B.T."/>
            <person name="Myers E.W."/>
            <person name="Celniker S.E."/>
            <person name="Rubin G.M."/>
            <person name="Karpen G.H."/>
        </authorList>
    </citation>
    <scope>NUCLEOTIDE SEQUENCE [LARGE SCALE GENOMIC DNA]</scope>
    <source>
        <strain evidence="5">Berkeley</strain>
    </source>
</reference>
<gene>
    <name evidence="3" type="primary">Dmel\CG13113</name>
    <name evidence="3 4" type="ORF">CG13113</name>
    <name evidence="3" type="ORF">Dmel_CG13113</name>
</gene>
<dbReference type="FlyBase" id="FBgn0032126">
    <property type="gene designation" value="CG13113"/>
</dbReference>
<reference evidence="3 5" key="10">
    <citation type="journal article" date="2015" name="G3 (Bethesda)">
        <title>Gene Model Annotations for Drosophila melanogaster: The Rule-Benders.</title>
        <authorList>
            <consortium name="FlyBase Consortium"/>
            <person name="Crosby M.A."/>
            <person name="Gramates L.S."/>
            <person name="Dos Santos G."/>
            <person name="Matthews B.B."/>
            <person name="St Pierre S.E."/>
            <person name="Zhou P."/>
            <person name="Schroeder A.J."/>
            <person name="Falls K."/>
            <person name="Emmert D.B."/>
            <person name="Russo S.M."/>
            <person name="Gelbart W.M."/>
            <person name="null"/>
        </authorList>
    </citation>
    <scope>NUCLEOTIDE SEQUENCE [LARGE SCALE GENOMIC DNA]</scope>
    <source>
        <strain evidence="5">Berkeley</strain>
    </source>
</reference>
<evidence type="ECO:0000256" key="2">
    <source>
        <dbReference type="SAM" id="SignalP"/>
    </source>
</evidence>
<dbReference type="FunCoup" id="Q9VLB0">
    <property type="interactions" value="22"/>
</dbReference>
<name>Q9VLB0_DROME</name>
<dbReference type="HOGENOM" id="CLU_097681_0_0_1"/>
<reference evidence="3 5" key="6">
    <citation type="journal article" date="2005" name="PLoS Comput. Biol.">
        <title>Combined evidence annotation of transposable elements in genome sequences.</title>
        <authorList>
            <person name="Quesneville H."/>
            <person name="Bergman C.M."/>
            <person name="Andrieu O."/>
            <person name="Autard D."/>
            <person name="Nouaud D."/>
            <person name="Ashburner M."/>
            <person name="Anxolabehere D."/>
        </authorList>
    </citation>
    <scope>NUCLEOTIDE SEQUENCE [LARGE SCALE GENOMIC DNA]</scope>
    <source>
        <strain evidence="5">Berkeley</strain>
    </source>
</reference>
<dbReference type="GO" id="GO:0007306">
    <property type="term" value="P:egg chorion assembly"/>
    <property type="evidence" value="ECO:0000270"/>
    <property type="project" value="FlyBase"/>
</dbReference>
<dbReference type="PhylomeDB" id="Q9VLB0"/>
<dbReference type="OrthoDB" id="8056238at2759"/>
<dbReference type="InParanoid" id="Q9VLB0"/>
<dbReference type="eggNOG" id="ENOG502T94T">
    <property type="taxonomic scope" value="Eukaryota"/>
</dbReference>
<dbReference type="AGR" id="FB:FBgn0032126"/>
<dbReference type="UCSC" id="CG13113-RA">
    <property type="organism name" value="d. melanogaster"/>
</dbReference>
<reference evidence="3 5" key="7">
    <citation type="journal article" date="2007" name="Science">
        <title>The Release 5.1 annotation of Drosophila melanogaster heterochromatin.</title>
        <authorList>
            <person name="Smith C.D."/>
            <person name="Shu S."/>
            <person name="Mungall C.J."/>
            <person name="Karpen G.H."/>
        </authorList>
    </citation>
    <scope>NUCLEOTIDE SEQUENCE [LARGE SCALE GENOMIC DNA]</scope>
    <source>
        <strain evidence="5">Berkeley</strain>
    </source>
</reference>
<reference evidence="3 5" key="8">
    <citation type="journal article" date="2007" name="Science">
        <title>Sequence finishing and mapping of Drosophila melanogaster heterochromatin.</title>
        <authorList>
            <person name="Hoskins R.A."/>
            <person name="Carlson J.W."/>
            <person name="Kennedy C."/>
            <person name="Acevedo D."/>
            <person name="Evans-Holm M."/>
            <person name="Frise E."/>
            <person name="Wan K.H."/>
            <person name="Park S."/>
            <person name="Mendez-Lago M."/>
            <person name="Rossi F."/>
            <person name="Villasante A."/>
            <person name="Dimitri P."/>
            <person name="Karpen G.H."/>
            <person name="Celniker S.E."/>
        </authorList>
    </citation>
    <scope>NUCLEOTIDE SEQUENCE [LARGE SCALE GENOMIC DNA]</scope>
    <source>
        <strain evidence="5">Berkeley</strain>
    </source>
</reference>
<keyword evidence="2" id="KW-0732">Signal</keyword>
<dbReference type="EMBL" id="AE014134">
    <property type="protein sequence ID" value="AAF52784.1"/>
    <property type="molecule type" value="Genomic_DNA"/>
</dbReference>
<dbReference type="GO" id="GO:0042600">
    <property type="term" value="C:egg chorion"/>
    <property type="evidence" value="ECO:0000317"/>
    <property type="project" value="FlyBase"/>
</dbReference>
<sequence>MHPWSISAKMVGCPETRQLLVTLLLTLGFCLGGSSKDTVADADAKWMAPLKQYGYTPQHLKNKVEHGEFTTFELGTPNYQILNPEDEPEYITADQPHYQEMLRRLTSGRSKADTIDVEMASRTETVRETSDPGQSKKPSQIQVPVKPKTQLKQNRWEKLRKRSSIEKRRDHKETMETDVRDDQSFFPDIQVYPGLPFQSRVANLN</sequence>
<reference evidence="3 5" key="3">
    <citation type="journal article" date="2002" name="Genome Biol.">
        <title>Annotation of the Drosophila melanogaster euchromatic genome: a systematic review.</title>
        <authorList>
            <person name="Misra S."/>
            <person name="Crosby M.A."/>
            <person name="Mungall C.J."/>
            <person name="Matthews B.B."/>
            <person name="Campbell K.S."/>
            <person name="Hradecky P."/>
            <person name="Huang Y."/>
            <person name="Kaminker J.S."/>
            <person name="Millburn G.H."/>
            <person name="Prochnik S.E."/>
            <person name="Smith C.D."/>
            <person name="Tupy J.L."/>
            <person name="Whitfied E.J."/>
            <person name="Bayraktaroglu L."/>
            <person name="Berman B.P."/>
            <person name="Bettencourt B.R."/>
            <person name="Celniker S.E."/>
            <person name="de Grey A.D."/>
            <person name="Drysdale R.A."/>
            <person name="Harris N.L."/>
            <person name="Richter J."/>
            <person name="Russo S."/>
            <person name="Schroeder A.J."/>
            <person name="Shu S.Q."/>
            <person name="Stapleton M."/>
            <person name="Yamada C."/>
            <person name="Ashburner M."/>
            <person name="Gelbart W.M."/>
            <person name="Rubin G.M."/>
            <person name="Lewis S.E."/>
        </authorList>
    </citation>
    <scope>GENOME REANNOTATION</scope>
    <source>
        <strain evidence="5">Berkeley</strain>
    </source>
</reference>
<dbReference type="Bgee" id="FBgn0032126">
    <property type="expression patterns" value="Expressed in dorsal appendage forming follicle cell in ovary and 10 other cell types or tissues"/>
</dbReference>
<feature type="compositionally biased region" description="Polar residues" evidence="1">
    <location>
        <begin position="131"/>
        <end position="142"/>
    </location>
</feature>
<feature type="region of interest" description="Disordered" evidence="1">
    <location>
        <begin position="121"/>
        <end position="181"/>
    </location>
</feature>